<gene>
    <name evidence="1" type="ORF">PROFUN_11705</name>
</gene>
<reference evidence="1 2" key="1">
    <citation type="journal article" date="2018" name="Genome Biol. Evol.">
        <title>Multiple Roots of Fruiting Body Formation in Amoebozoa.</title>
        <authorList>
            <person name="Hillmann F."/>
            <person name="Forbes G."/>
            <person name="Novohradska S."/>
            <person name="Ferling I."/>
            <person name="Riege K."/>
            <person name="Groth M."/>
            <person name="Westermann M."/>
            <person name="Marz M."/>
            <person name="Spaller T."/>
            <person name="Winckler T."/>
            <person name="Schaap P."/>
            <person name="Glockner G."/>
        </authorList>
    </citation>
    <scope>NUCLEOTIDE SEQUENCE [LARGE SCALE GENOMIC DNA]</scope>
    <source>
        <strain evidence="1 2">Jena</strain>
    </source>
</reference>
<comment type="caution">
    <text evidence="1">The sequence shown here is derived from an EMBL/GenBank/DDBJ whole genome shotgun (WGS) entry which is preliminary data.</text>
</comment>
<keyword evidence="2" id="KW-1185">Reference proteome</keyword>
<dbReference type="EMBL" id="MDYQ01000147">
    <property type="protein sequence ID" value="PRP80483.1"/>
    <property type="molecule type" value="Genomic_DNA"/>
</dbReference>
<sequence length="81" mass="9093">MRTIDAFLSLTHSQFHLTGHRRVLLEGGTEPCDRSGAEKSHLCLNSHLKNILSNLNGYNLVRSGATRDLGSHQTMERHLEI</sequence>
<dbReference type="AlphaFoldDB" id="A0A2P6N961"/>
<name>A0A2P6N961_9EUKA</name>
<protein>
    <submittedName>
        <fullName evidence="1">Uncharacterized protein</fullName>
    </submittedName>
</protein>
<evidence type="ECO:0000313" key="2">
    <source>
        <dbReference type="Proteomes" id="UP000241769"/>
    </source>
</evidence>
<organism evidence="1 2">
    <name type="scientific">Planoprotostelium fungivorum</name>
    <dbReference type="NCBI Taxonomy" id="1890364"/>
    <lineage>
        <taxon>Eukaryota</taxon>
        <taxon>Amoebozoa</taxon>
        <taxon>Evosea</taxon>
        <taxon>Variosea</taxon>
        <taxon>Cavosteliida</taxon>
        <taxon>Cavosteliaceae</taxon>
        <taxon>Planoprotostelium</taxon>
    </lineage>
</organism>
<accession>A0A2P6N961</accession>
<proteinExistence type="predicted"/>
<dbReference type="InParanoid" id="A0A2P6N961"/>
<dbReference type="Proteomes" id="UP000241769">
    <property type="component" value="Unassembled WGS sequence"/>
</dbReference>
<evidence type="ECO:0000313" key="1">
    <source>
        <dbReference type="EMBL" id="PRP80483.1"/>
    </source>
</evidence>